<dbReference type="InterPro" id="IPR040256">
    <property type="entry name" value="At4g02000-like"/>
</dbReference>
<evidence type="ECO:0000313" key="1">
    <source>
        <dbReference type="EMBL" id="KAH0761370.1"/>
    </source>
</evidence>
<evidence type="ECO:0000313" key="2">
    <source>
        <dbReference type="Proteomes" id="UP000826656"/>
    </source>
</evidence>
<gene>
    <name evidence="1" type="ORF">KY290_017443</name>
</gene>
<dbReference type="PANTHER" id="PTHR31286:SF164">
    <property type="entry name" value="ZINC FINGER, CCHC-TYPE"/>
    <property type="match status" value="1"/>
</dbReference>
<sequence length="106" mass="11879">MAPNLPTNFSGEIFFAGTPLLLDKAIISKTRPTTAKVRVEIDLSKLLIKEVILEIINNDGMTELINQRVEYETIPAFCSHCKMQGHTADKCQKLHPTLKNKEAENV</sequence>
<proteinExistence type="predicted"/>
<protein>
    <recommendedName>
        <fullName evidence="3">DUF4283 domain-containing protein</fullName>
    </recommendedName>
</protein>
<comment type="caution">
    <text evidence="1">The sequence shown here is derived from an EMBL/GenBank/DDBJ whole genome shotgun (WGS) entry which is preliminary data.</text>
</comment>
<reference evidence="1 2" key="1">
    <citation type="journal article" date="2021" name="bioRxiv">
        <title>Chromosome-scale and haplotype-resolved genome assembly of a tetraploid potato cultivar.</title>
        <authorList>
            <person name="Sun H."/>
            <person name="Jiao W.-B."/>
            <person name="Krause K."/>
            <person name="Campoy J.A."/>
            <person name="Goel M."/>
            <person name="Folz-Donahue K."/>
            <person name="Kukat C."/>
            <person name="Huettel B."/>
            <person name="Schneeberger K."/>
        </authorList>
    </citation>
    <scope>NUCLEOTIDE SEQUENCE [LARGE SCALE GENOMIC DNA]</scope>
    <source>
        <strain evidence="1">SolTubOtavaFocal</strain>
        <tissue evidence="1">Leaves</tissue>
    </source>
</reference>
<name>A0ABQ7VBA6_SOLTU</name>
<accession>A0ABQ7VBA6</accession>
<dbReference type="Proteomes" id="UP000826656">
    <property type="component" value="Unassembled WGS sequence"/>
</dbReference>
<dbReference type="EMBL" id="JAIVGD010000013">
    <property type="protein sequence ID" value="KAH0761370.1"/>
    <property type="molecule type" value="Genomic_DNA"/>
</dbReference>
<keyword evidence="2" id="KW-1185">Reference proteome</keyword>
<evidence type="ECO:0008006" key="3">
    <source>
        <dbReference type="Google" id="ProtNLM"/>
    </source>
</evidence>
<dbReference type="PANTHER" id="PTHR31286">
    <property type="entry name" value="GLYCINE-RICH CELL WALL STRUCTURAL PROTEIN 1.8-LIKE"/>
    <property type="match status" value="1"/>
</dbReference>
<organism evidence="1 2">
    <name type="scientific">Solanum tuberosum</name>
    <name type="common">Potato</name>
    <dbReference type="NCBI Taxonomy" id="4113"/>
    <lineage>
        <taxon>Eukaryota</taxon>
        <taxon>Viridiplantae</taxon>
        <taxon>Streptophyta</taxon>
        <taxon>Embryophyta</taxon>
        <taxon>Tracheophyta</taxon>
        <taxon>Spermatophyta</taxon>
        <taxon>Magnoliopsida</taxon>
        <taxon>eudicotyledons</taxon>
        <taxon>Gunneridae</taxon>
        <taxon>Pentapetalae</taxon>
        <taxon>asterids</taxon>
        <taxon>lamiids</taxon>
        <taxon>Solanales</taxon>
        <taxon>Solanaceae</taxon>
        <taxon>Solanoideae</taxon>
        <taxon>Solaneae</taxon>
        <taxon>Solanum</taxon>
    </lineage>
</organism>